<comment type="caution">
    <text evidence="2">The sequence shown here is derived from an EMBL/GenBank/DDBJ whole genome shotgun (WGS) entry which is preliminary data.</text>
</comment>
<name>A0A837D9E4_9PSEU</name>
<dbReference type="Proteomes" id="UP000030848">
    <property type="component" value="Unassembled WGS sequence"/>
</dbReference>
<protein>
    <submittedName>
        <fullName evidence="2">Uncharacterized protein</fullName>
    </submittedName>
</protein>
<feature type="region of interest" description="Disordered" evidence="1">
    <location>
        <begin position="1"/>
        <end position="37"/>
    </location>
</feature>
<accession>A0A837D9E4</accession>
<evidence type="ECO:0000256" key="1">
    <source>
        <dbReference type="SAM" id="MobiDB-lite"/>
    </source>
</evidence>
<gene>
    <name evidence="2" type="ORF">MINT15_13710</name>
</gene>
<reference evidence="2 3" key="1">
    <citation type="submission" date="2014-10" db="EMBL/GenBank/DDBJ databases">
        <title>Genome sequence of Micropolyspora internatus JCM3315.</title>
        <authorList>
            <person name="Shin S.-K."/>
            <person name="Yi H."/>
        </authorList>
    </citation>
    <scope>NUCLEOTIDE SEQUENCE [LARGE SCALE GENOMIC DNA]</scope>
    <source>
        <strain evidence="2 3">JCM 3315</strain>
    </source>
</reference>
<evidence type="ECO:0000313" key="2">
    <source>
        <dbReference type="EMBL" id="KHF44489.1"/>
    </source>
</evidence>
<dbReference type="EMBL" id="JRZE01000003">
    <property type="protein sequence ID" value="KHF44489.1"/>
    <property type="molecule type" value="Genomic_DNA"/>
</dbReference>
<sequence>MLPTNRSTVTDTETTSTHPQAVTEAASGEDTNSMEAG</sequence>
<feature type="compositionally biased region" description="Low complexity" evidence="1">
    <location>
        <begin position="1"/>
        <end position="17"/>
    </location>
</feature>
<evidence type="ECO:0000313" key="3">
    <source>
        <dbReference type="Proteomes" id="UP000030848"/>
    </source>
</evidence>
<proteinExistence type="predicted"/>
<organism evidence="2 3">
    <name type="scientific">Saccharomonospora viridis</name>
    <dbReference type="NCBI Taxonomy" id="1852"/>
    <lineage>
        <taxon>Bacteria</taxon>
        <taxon>Bacillati</taxon>
        <taxon>Actinomycetota</taxon>
        <taxon>Actinomycetes</taxon>
        <taxon>Pseudonocardiales</taxon>
        <taxon>Pseudonocardiaceae</taxon>
        <taxon>Saccharomonospora</taxon>
    </lineage>
</organism>
<dbReference type="AlphaFoldDB" id="A0A837D9E4"/>